<dbReference type="InterPro" id="IPR052523">
    <property type="entry name" value="Trichothecene_AcTrans"/>
</dbReference>
<accession>A0A7W7GM78</accession>
<gene>
    <name evidence="2" type="ORF">HDA30_000214</name>
</gene>
<keyword evidence="2" id="KW-0689">Ribosomal protein</keyword>
<dbReference type="PANTHER" id="PTHR42791:SF1">
    <property type="entry name" value="N-ACETYLTRANSFERASE DOMAIN-CONTAINING PROTEIN"/>
    <property type="match status" value="1"/>
</dbReference>
<dbReference type="Gene3D" id="3.40.630.30">
    <property type="match status" value="1"/>
</dbReference>
<sequence>MTPSVLEATGADIPQAARVLASAFEEYPWTRWTIPAEEYSERLEALQAIYLRHALDHGIVLIERDGHGVAAFLAPGAPVPSEADQARIAVLMGDRLAALVATGLPEHPAGAWELATIGVDPARWGQGVASSLLSDGLRRLDAVGATTVLETSDPRNVTLYSRHGFAVEVTTNIPSGPVVHTMRRPAQHT</sequence>
<comment type="caution">
    <text evidence="2">The sequence shown here is derived from an EMBL/GenBank/DDBJ whole genome shotgun (WGS) entry which is preliminary data.</text>
</comment>
<evidence type="ECO:0000313" key="2">
    <source>
        <dbReference type="EMBL" id="MBB4734706.1"/>
    </source>
</evidence>
<dbReference type="Proteomes" id="UP000540191">
    <property type="component" value="Unassembled WGS sequence"/>
</dbReference>
<dbReference type="Pfam" id="PF00583">
    <property type="entry name" value="Acetyltransf_1"/>
    <property type="match status" value="1"/>
</dbReference>
<dbReference type="AlphaFoldDB" id="A0A7W7GM78"/>
<dbReference type="InterPro" id="IPR016181">
    <property type="entry name" value="Acyl_CoA_acyltransferase"/>
</dbReference>
<keyword evidence="2" id="KW-0687">Ribonucleoprotein</keyword>
<dbReference type="InterPro" id="IPR000182">
    <property type="entry name" value="GNAT_dom"/>
</dbReference>
<protein>
    <submittedName>
        <fullName evidence="2">Ribosomal protein S18 acetylase RimI-like enzyme</fullName>
    </submittedName>
</protein>
<dbReference type="GO" id="GO:0005840">
    <property type="term" value="C:ribosome"/>
    <property type="evidence" value="ECO:0007669"/>
    <property type="project" value="UniProtKB-KW"/>
</dbReference>
<evidence type="ECO:0000259" key="1">
    <source>
        <dbReference type="PROSITE" id="PS51186"/>
    </source>
</evidence>
<keyword evidence="3" id="KW-1185">Reference proteome</keyword>
<name>A0A7W7GM78_9MICC</name>
<organism evidence="2 3">
    <name type="scientific">Micrococcus cohnii</name>
    <dbReference type="NCBI Taxonomy" id="993416"/>
    <lineage>
        <taxon>Bacteria</taxon>
        <taxon>Bacillati</taxon>
        <taxon>Actinomycetota</taxon>
        <taxon>Actinomycetes</taxon>
        <taxon>Micrococcales</taxon>
        <taxon>Micrococcaceae</taxon>
        <taxon>Micrococcus</taxon>
    </lineage>
</organism>
<dbReference type="PROSITE" id="PS51186">
    <property type="entry name" value="GNAT"/>
    <property type="match status" value="1"/>
</dbReference>
<feature type="domain" description="N-acetyltransferase" evidence="1">
    <location>
        <begin position="3"/>
        <end position="185"/>
    </location>
</feature>
<dbReference type="GO" id="GO:0016747">
    <property type="term" value="F:acyltransferase activity, transferring groups other than amino-acyl groups"/>
    <property type="evidence" value="ECO:0007669"/>
    <property type="project" value="InterPro"/>
</dbReference>
<dbReference type="SUPFAM" id="SSF55729">
    <property type="entry name" value="Acyl-CoA N-acyltransferases (Nat)"/>
    <property type="match status" value="1"/>
</dbReference>
<dbReference type="RefSeq" id="WP_184240839.1">
    <property type="nucleotide sequence ID" value="NZ_JACHNA010000001.1"/>
</dbReference>
<dbReference type="CDD" id="cd04301">
    <property type="entry name" value="NAT_SF"/>
    <property type="match status" value="1"/>
</dbReference>
<evidence type="ECO:0000313" key="3">
    <source>
        <dbReference type="Proteomes" id="UP000540191"/>
    </source>
</evidence>
<proteinExistence type="predicted"/>
<reference evidence="2 3" key="1">
    <citation type="submission" date="2020-08" db="EMBL/GenBank/DDBJ databases">
        <title>Sequencing the genomes of 1000 actinobacteria strains.</title>
        <authorList>
            <person name="Klenk H.-P."/>
        </authorList>
    </citation>
    <scope>NUCLEOTIDE SEQUENCE [LARGE SCALE GENOMIC DNA]</scope>
    <source>
        <strain evidence="2 3">DSM 23974</strain>
    </source>
</reference>
<dbReference type="PANTHER" id="PTHR42791">
    <property type="entry name" value="GNAT FAMILY ACETYLTRANSFERASE"/>
    <property type="match status" value="1"/>
</dbReference>
<dbReference type="EMBL" id="JACHNA010000001">
    <property type="protein sequence ID" value="MBB4734706.1"/>
    <property type="molecule type" value="Genomic_DNA"/>
</dbReference>